<evidence type="ECO:0000313" key="3">
    <source>
        <dbReference type="Proteomes" id="UP001226574"/>
    </source>
</evidence>
<keyword evidence="3" id="KW-1185">Reference proteome</keyword>
<sequence length="122" mass="12706">MKKLSLSFALLLPFAVNAGITDPDCTAEKAVKSAATKAAIGVGGRCNPAETAKDSAGKVIENALPDDGVAGKAVDKATGRNDTLKDKAADAVDEKVDEIVPDKLQKDNDGKNIKKTVKKKIE</sequence>
<comment type="caution">
    <text evidence="2">The sequence shown here is derived from an EMBL/GenBank/DDBJ whole genome shotgun (WGS) entry which is preliminary data.</text>
</comment>
<evidence type="ECO:0000256" key="1">
    <source>
        <dbReference type="SAM" id="SignalP"/>
    </source>
</evidence>
<reference evidence="2 3" key="1">
    <citation type="submission" date="2023-08" db="EMBL/GenBank/DDBJ databases">
        <title>Pseudoalteromonas haloplanktis LL1 genome.</title>
        <authorList>
            <person name="Wu S."/>
        </authorList>
    </citation>
    <scope>NUCLEOTIDE SEQUENCE [LARGE SCALE GENOMIC DNA]</scope>
    <source>
        <strain evidence="2 3">LL1</strain>
    </source>
</reference>
<name>A0ABU1BCB1_PSEHA</name>
<feature type="chain" id="PRO_5047336135" evidence="1">
    <location>
        <begin position="19"/>
        <end position="122"/>
    </location>
</feature>
<keyword evidence="1" id="KW-0732">Signal</keyword>
<dbReference type="EMBL" id="JAVIFY010000007">
    <property type="protein sequence ID" value="MDQ9092100.1"/>
    <property type="molecule type" value="Genomic_DNA"/>
</dbReference>
<dbReference type="Proteomes" id="UP001226574">
    <property type="component" value="Unassembled WGS sequence"/>
</dbReference>
<gene>
    <name evidence="2" type="ORF">RC083_10925</name>
</gene>
<proteinExistence type="predicted"/>
<organism evidence="2 3">
    <name type="scientific">Pseudoalteromonas haloplanktis</name>
    <name type="common">Alteromonas haloplanktis</name>
    <dbReference type="NCBI Taxonomy" id="228"/>
    <lineage>
        <taxon>Bacteria</taxon>
        <taxon>Pseudomonadati</taxon>
        <taxon>Pseudomonadota</taxon>
        <taxon>Gammaproteobacteria</taxon>
        <taxon>Alteromonadales</taxon>
        <taxon>Pseudoalteromonadaceae</taxon>
        <taxon>Pseudoalteromonas</taxon>
    </lineage>
</organism>
<accession>A0ABU1BCB1</accession>
<protein>
    <submittedName>
        <fullName evidence="2">Uncharacterized protein</fullName>
    </submittedName>
</protein>
<evidence type="ECO:0000313" key="2">
    <source>
        <dbReference type="EMBL" id="MDQ9092100.1"/>
    </source>
</evidence>
<feature type="signal peptide" evidence="1">
    <location>
        <begin position="1"/>
        <end position="18"/>
    </location>
</feature>
<dbReference type="RefSeq" id="WP_016710284.1">
    <property type="nucleotide sequence ID" value="NZ_JAVIFY010000007.1"/>
</dbReference>